<dbReference type="EMBL" id="LWHQ01000002">
    <property type="protein sequence ID" value="OAS27689.1"/>
    <property type="molecule type" value="Genomic_DNA"/>
</dbReference>
<organism evidence="1 2">
    <name type="scientific">Methylobacterium platani</name>
    <dbReference type="NCBI Taxonomy" id="427683"/>
    <lineage>
        <taxon>Bacteria</taxon>
        <taxon>Pseudomonadati</taxon>
        <taxon>Pseudomonadota</taxon>
        <taxon>Alphaproteobacteria</taxon>
        <taxon>Hyphomicrobiales</taxon>
        <taxon>Methylobacteriaceae</taxon>
        <taxon>Methylobacterium</taxon>
    </lineage>
</organism>
<dbReference type="Proteomes" id="UP000078316">
    <property type="component" value="Unassembled WGS sequence"/>
</dbReference>
<reference evidence="1 2" key="1">
    <citation type="submission" date="2016-04" db="EMBL/GenBank/DDBJ databases">
        <authorList>
            <person name="Evans L.H."/>
            <person name="Alamgir A."/>
            <person name="Owens N."/>
            <person name="Weber N.D."/>
            <person name="Virtaneva K."/>
            <person name="Barbian K."/>
            <person name="Babar A."/>
            <person name="Rosenke K."/>
        </authorList>
    </citation>
    <scope>NUCLEOTIDE SEQUENCE [LARGE SCALE GENOMIC DNA]</scope>
    <source>
        <strain evidence="1 2">PMB02</strain>
    </source>
</reference>
<comment type="caution">
    <text evidence="1">The sequence shown here is derived from an EMBL/GenBank/DDBJ whole genome shotgun (WGS) entry which is preliminary data.</text>
</comment>
<evidence type="ECO:0000313" key="1">
    <source>
        <dbReference type="EMBL" id="OAS27689.1"/>
    </source>
</evidence>
<evidence type="ECO:0000313" key="2">
    <source>
        <dbReference type="Proteomes" id="UP000078316"/>
    </source>
</evidence>
<dbReference type="RefSeq" id="WP_048434591.1">
    <property type="nucleotide sequence ID" value="NZ_LWHQ01000002.1"/>
</dbReference>
<dbReference type="AlphaFoldDB" id="A0A179SJQ6"/>
<protein>
    <submittedName>
        <fullName evidence="1">Uncharacterized protein</fullName>
    </submittedName>
</protein>
<accession>A0A179SJQ6</accession>
<gene>
    <name evidence="1" type="ORF">A5481_00830</name>
</gene>
<proteinExistence type="predicted"/>
<dbReference type="STRING" id="427683.A5481_00830"/>
<name>A0A179SJQ6_9HYPH</name>
<sequence>MPPTVKTSRAALLADARRAGLLGERTERVSFDAPAALVQAALRETGASSIEELGIVALSALACPDPAADVLKRLRGELGADHALDV</sequence>
<dbReference type="OrthoDB" id="8085427at2"/>